<comment type="caution">
    <text evidence="1">The sequence shown here is derived from an EMBL/GenBank/DDBJ whole genome shotgun (WGS) entry which is preliminary data.</text>
</comment>
<name>A0A5N6N025_9ASTR</name>
<protein>
    <submittedName>
        <fullName evidence="1">Uncharacterized protein</fullName>
    </submittedName>
</protein>
<evidence type="ECO:0000313" key="1">
    <source>
        <dbReference type="EMBL" id="KAD4179627.1"/>
    </source>
</evidence>
<keyword evidence="2" id="KW-1185">Reference proteome</keyword>
<proteinExistence type="predicted"/>
<dbReference type="AlphaFoldDB" id="A0A5N6N025"/>
<organism evidence="1 2">
    <name type="scientific">Mikania micrantha</name>
    <name type="common">bitter vine</name>
    <dbReference type="NCBI Taxonomy" id="192012"/>
    <lineage>
        <taxon>Eukaryota</taxon>
        <taxon>Viridiplantae</taxon>
        <taxon>Streptophyta</taxon>
        <taxon>Embryophyta</taxon>
        <taxon>Tracheophyta</taxon>
        <taxon>Spermatophyta</taxon>
        <taxon>Magnoliopsida</taxon>
        <taxon>eudicotyledons</taxon>
        <taxon>Gunneridae</taxon>
        <taxon>Pentapetalae</taxon>
        <taxon>asterids</taxon>
        <taxon>campanulids</taxon>
        <taxon>Asterales</taxon>
        <taxon>Asteraceae</taxon>
        <taxon>Asteroideae</taxon>
        <taxon>Heliantheae alliance</taxon>
        <taxon>Eupatorieae</taxon>
        <taxon>Mikania</taxon>
    </lineage>
</organism>
<sequence length="112" mass="12389">MLTLGQAKSQKYQLHQVFRDCGILDDTSEELVIVDAEALTPLAILATRLLHDGAEPVEQWVQGQFPDTSLEVKTFSEGAGIDTSDTIMNSKKKPEVLHVYSRRGKGGNYKRG</sequence>
<dbReference type="Proteomes" id="UP000326396">
    <property type="component" value="Linkage Group LG4"/>
</dbReference>
<accession>A0A5N6N025</accession>
<dbReference type="EMBL" id="SZYD01000014">
    <property type="protein sequence ID" value="KAD4179627.1"/>
    <property type="molecule type" value="Genomic_DNA"/>
</dbReference>
<gene>
    <name evidence="1" type="ORF">E3N88_28218</name>
</gene>
<evidence type="ECO:0000313" key="2">
    <source>
        <dbReference type="Proteomes" id="UP000326396"/>
    </source>
</evidence>
<reference evidence="1 2" key="1">
    <citation type="submission" date="2019-05" db="EMBL/GenBank/DDBJ databases">
        <title>Mikania micrantha, genome provides insights into the molecular mechanism of rapid growth.</title>
        <authorList>
            <person name="Liu B."/>
        </authorList>
    </citation>
    <scope>NUCLEOTIDE SEQUENCE [LARGE SCALE GENOMIC DNA]</scope>
    <source>
        <strain evidence="1">NLD-2019</strain>
        <tissue evidence="1">Leaf</tissue>
    </source>
</reference>